<dbReference type="Gene3D" id="2.60.40.10">
    <property type="entry name" value="Immunoglobulins"/>
    <property type="match status" value="3"/>
</dbReference>
<dbReference type="InterPro" id="IPR007110">
    <property type="entry name" value="Ig-like_dom"/>
</dbReference>
<dbReference type="AlphaFoldDB" id="A0A2G8LL07"/>
<dbReference type="InterPro" id="IPR013098">
    <property type="entry name" value="Ig_I-set"/>
</dbReference>
<dbReference type="EMBL" id="MRZV01000044">
    <property type="protein sequence ID" value="PIK60939.1"/>
    <property type="molecule type" value="Genomic_DNA"/>
</dbReference>
<keyword evidence="2" id="KW-0393">Immunoglobulin domain</keyword>
<dbReference type="InterPro" id="IPR036179">
    <property type="entry name" value="Ig-like_dom_sf"/>
</dbReference>
<dbReference type="PROSITE" id="PS50835">
    <property type="entry name" value="IG_LIKE"/>
    <property type="match status" value="2"/>
</dbReference>
<evidence type="ECO:0000256" key="3">
    <source>
        <dbReference type="SAM" id="MobiDB-lite"/>
    </source>
</evidence>
<dbReference type="SMART" id="SM00409">
    <property type="entry name" value="IG"/>
    <property type="match status" value="3"/>
</dbReference>
<accession>A0A2G8LL07</accession>
<feature type="compositionally biased region" description="Basic and acidic residues" evidence="3">
    <location>
        <begin position="33"/>
        <end position="43"/>
    </location>
</feature>
<dbReference type="InterPro" id="IPR003598">
    <property type="entry name" value="Ig_sub2"/>
</dbReference>
<evidence type="ECO:0000256" key="2">
    <source>
        <dbReference type="ARBA" id="ARBA00023319"/>
    </source>
</evidence>
<reference evidence="5 6" key="1">
    <citation type="journal article" date="2017" name="PLoS Biol.">
        <title>The sea cucumber genome provides insights into morphological evolution and visceral regeneration.</title>
        <authorList>
            <person name="Zhang X."/>
            <person name="Sun L."/>
            <person name="Yuan J."/>
            <person name="Sun Y."/>
            <person name="Gao Y."/>
            <person name="Zhang L."/>
            <person name="Li S."/>
            <person name="Dai H."/>
            <person name="Hamel J.F."/>
            <person name="Liu C."/>
            <person name="Yu Y."/>
            <person name="Liu S."/>
            <person name="Lin W."/>
            <person name="Guo K."/>
            <person name="Jin S."/>
            <person name="Xu P."/>
            <person name="Storey K.B."/>
            <person name="Huan P."/>
            <person name="Zhang T."/>
            <person name="Zhou Y."/>
            <person name="Zhang J."/>
            <person name="Lin C."/>
            <person name="Li X."/>
            <person name="Xing L."/>
            <person name="Huo D."/>
            <person name="Sun M."/>
            <person name="Wang L."/>
            <person name="Mercier A."/>
            <person name="Li F."/>
            <person name="Yang H."/>
            <person name="Xiang J."/>
        </authorList>
    </citation>
    <scope>NUCLEOTIDE SEQUENCE [LARGE SCALE GENOMIC DNA]</scope>
    <source>
        <strain evidence="5">Shaxun</strain>
        <tissue evidence="5">Muscle</tissue>
    </source>
</reference>
<evidence type="ECO:0000313" key="5">
    <source>
        <dbReference type="EMBL" id="PIK60939.1"/>
    </source>
</evidence>
<feature type="domain" description="Ig-like" evidence="4">
    <location>
        <begin position="330"/>
        <end position="420"/>
    </location>
</feature>
<proteinExistence type="predicted"/>
<comment type="caution">
    <text evidence="5">The sequence shown here is derived from an EMBL/GenBank/DDBJ whole genome shotgun (WGS) entry which is preliminary data.</text>
</comment>
<dbReference type="InterPro" id="IPR013783">
    <property type="entry name" value="Ig-like_fold"/>
</dbReference>
<dbReference type="InterPro" id="IPR003599">
    <property type="entry name" value="Ig_sub"/>
</dbReference>
<dbReference type="STRING" id="307972.A0A2G8LL07"/>
<feature type="domain" description="Ig-like" evidence="4">
    <location>
        <begin position="129"/>
        <end position="218"/>
    </location>
</feature>
<dbReference type="OrthoDB" id="6612025at2759"/>
<feature type="region of interest" description="Disordered" evidence="3">
    <location>
        <begin position="425"/>
        <end position="462"/>
    </location>
</feature>
<dbReference type="SMART" id="SM00408">
    <property type="entry name" value="IGc2"/>
    <property type="match status" value="2"/>
</dbReference>
<dbReference type="Pfam" id="PF07679">
    <property type="entry name" value="I-set"/>
    <property type="match status" value="2"/>
</dbReference>
<dbReference type="PANTHER" id="PTHR47633">
    <property type="entry name" value="IMMUNOGLOBULIN"/>
    <property type="match status" value="1"/>
</dbReference>
<evidence type="ECO:0000259" key="4">
    <source>
        <dbReference type="PROSITE" id="PS50835"/>
    </source>
</evidence>
<evidence type="ECO:0000313" key="6">
    <source>
        <dbReference type="Proteomes" id="UP000230750"/>
    </source>
</evidence>
<organism evidence="5 6">
    <name type="scientific">Stichopus japonicus</name>
    <name type="common">Sea cucumber</name>
    <dbReference type="NCBI Taxonomy" id="307972"/>
    <lineage>
        <taxon>Eukaryota</taxon>
        <taxon>Metazoa</taxon>
        <taxon>Echinodermata</taxon>
        <taxon>Eleutherozoa</taxon>
        <taxon>Echinozoa</taxon>
        <taxon>Holothuroidea</taxon>
        <taxon>Aspidochirotacea</taxon>
        <taxon>Aspidochirotida</taxon>
        <taxon>Stichopodidae</taxon>
        <taxon>Apostichopus</taxon>
    </lineage>
</organism>
<keyword evidence="6" id="KW-1185">Reference proteome</keyword>
<protein>
    <submittedName>
        <fullName evidence="5">Putative titin-like</fullName>
    </submittedName>
</protein>
<keyword evidence="1" id="KW-1015">Disulfide bond</keyword>
<dbReference type="SUPFAM" id="SSF48726">
    <property type="entry name" value="Immunoglobulin"/>
    <property type="match status" value="3"/>
</dbReference>
<dbReference type="Proteomes" id="UP000230750">
    <property type="component" value="Unassembled WGS sequence"/>
</dbReference>
<gene>
    <name evidence="5" type="ORF">BSL78_02114</name>
</gene>
<dbReference type="FunFam" id="2.60.40.10:FF:000032">
    <property type="entry name" value="palladin isoform X1"/>
    <property type="match status" value="2"/>
</dbReference>
<name>A0A2G8LL07_STIJA</name>
<evidence type="ECO:0000256" key="1">
    <source>
        <dbReference type="ARBA" id="ARBA00023157"/>
    </source>
</evidence>
<feature type="region of interest" description="Disordered" evidence="3">
    <location>
        <begin position="33"/>
        <end position="60"/>
    </location>
</feature>
<sequence>MLLTEDKGTYTAVAKSKAGQVSSSAPMLNEAAYDKYMRENERGKKQRKPNPNRSSTPNIYAFKDGEKLVPSQRGRPGEEVFHDQDEAQFDLAAFEAHLLQEPDKGTTAVPEETEFESEMETDSEKVFPPRFVKEMKNYRVQEGANLNLGCRVEGFPKPVLQWFKDGQPLYRSTRHDLRYVEGHCSLHIELILPEDEGAYTVLATSPAGRGVSTGRVVVDRAGSVSEIPQHMKGPMAARVHMESESYSIPKREKYAGDVAEKHYKPKFKEVPTDVSSRKMLTNEGGYQSLLMPYTLPKDGGVYECIARNRAGEGKFTVQLTVEAKADMVAPSFIDRIENIHVTEGEPVNFTCKVSGLPLPQVNWQKDGNHIRPGHPSFRLEQDENGTCHLVLDRASRRDDGWITCTAFNKAGRVACRAKLTVKSSRDSGFSRAPVPPPQRVVRRPLPEPEEETVPSYVQPDTYSDDEDYFVKPSVEPPEFIIQLNNMDNKQEGAQHTLLAV</sequence>